<feature type="transmembrane region" description="Helical" evidence="7">
    <location>
        <begin position="397"/>
        <end position="421"/>
    </location>
</feature>
<dbReference type="PANTHER" id="PTHR33362">
    <property type="entry name" value="SIALIC ACID TRAP TRANSPORTER PERMEASE PROTEIN SIAT-RELATED"/>
    <property type="match status" value="1"/>
</dbReference>
<dbReference type="AlphaFoldDB" id="A0A2G6E5W7"/>
<keyword evidence="2" id="KW-1003">Cell membrane</keyword>
<keyword evidence="5 7" id="KW-1133">Transmembrane helix</keyword>
<proteinExistence type="predicted"/>
<feature type="transmembrane region" description="Helical" evidence="7">
    <location>
        <begin position="237"/>
        <end position="253"/>
    </location>
</feature>
<keyword evidence="6 7" id="KW-0472">Membrane</keyword>
<feature type="domain" description="TRAP C4-dicarboxylate transport system permease DctM subunit" evidence="8">
    <location>
        <begin position="6"/>
        <end position="413"/>
    </location>
</feature>
<dbReference type="InterPro" id="IPR004681">
    <property type="entry name" value="TRAP_DctM"/>
</dbReference>
<evidence type="ECO:0000313" key="9">
    <source>
        <dbReference type="EMBL" id="PID57178.1"/>
    </source>
</evidence>
<dbReference type="Pfam" id="PF06808">
    <property type="entry name" value="DctM"/>
    <property type="match status" value="1"/>
</dbReference>
<evidence type="ECO:0000256" key="1">
    <source>
        <dbReference type="ARBA" id="ARBA00004429"/>
    </source>
</evidence>
<sequence>MILVLCLWLILLLGGTPLYISLGIASIMYIFSQGLQPLIIPQKVAMAADSFPLLAAPFFILMGNIMNHSGVTQRIFRFSTTLVGWIRGGLGHANIIASLIFAGMSGAAVADAGGLGTIEIEAMRNAGYDDDFSCAITAASSTVGPIIPPSLPMVILGVSASTSIGGLFIGGILPGLLMAGSLMLLVHFLAKKRGYPKGKFPSVRGVWQSFLSAFWALLAPLILLFGILSGMFTPTEAAVVAALYALILGIFVYKEFRISDLPQMIITTVETSGVVMALVMTAVLFGWNLTVGQLPQRLGKMLMGLSDNPIVILLIINLFLLFVGCFMEAIAAMIILIPVFLPVIDALGINHIQFGLIMILNLMIGTITPPVGVVLGVTANIAHVPFERVTRATLPFLLPLLIVLLLITVIPELTTFLPNVLMGIK</sequence>
<feature type="transmembrane region" description="Helical" evidence="7">
    <location>
        <begin position="164"/>
        <end position="189"/>
    </location>
</feature>
<comment type="caution">
    <text evidence="9">The sequence shown here is derived from an EMBL/GenBank/DDBJ whole genome shotgun (WGS) entry which is preliminary data.</text>
</comment>
<feature type="transmembrane region" description="Helical" evidence="7">
    <location>
        <begin position="355"/>
        <end position="377"/>
    </location>
</feature>
<dbReference type="Proteomes" id="UP000229740">
    <property type="component" value="Unassembled WGS sequence"/>
</dbReference>
<evidence type="ECO:0000256" key="4">
    <source>
        <dbReference type="ARBA" id="ARBA00022692"/>
    </source>
</evidence>
<evidence type="ECO:0000259" key="8">
    <source>
        <dbReference type="Pfam" id="PF06808"/>
    </source>
</evidence>
<dbReference type="PANTHER" id="PTHR33362:SF3">
    <property type="entry name" value="SIALIC ACID TRAP TRANSPORTER PERMEASE PROTEIN SIAT"/>
    <property type="match status" value="1"/>
</dbReference>
<reference evidence="9 10" key="1">
    <citation type="submission" date="2017-10" db="EMBL/GenBank/DDBJ databases">
        <title>Novel microbial diversity and functional potential in the marine mammal oral microbiome.</title>
        <authorList>
            <person name="Dudek N.K."/>
            <person name="Sun C.L."/>
            <person name="Burstein D."/>
            <person name="Kantor R.S."/>
            <person name="Aliaga Goltsman D.S."/>
            <person name="Bik E.M."/>
            <person name="Thomas B.C."/>
            <person name="Banfield J.F."/>
            <person name="Relman D.A."/>
        </authorList>
    </citation>
    <scope>NUCLEOTIDE SEQUENCE [LARGE SCALE GENOMIC DNA]</scope>
    <source>
        <strain evidence="9">DOLZORAL124_49_17</strain>
    </source>
</reference>
<evidence type="ECO:0000256" key="3">
    <source>
        <dbReference type="ARBA" id="ARBA00022519"/>
    </source>
</evidence>
<gene>
    <name evidence="9" type="ORF">CSB45_08085</name>
</gene>
<keyword evidence="3" id="KW-0997">Cell inner membrane</keyword>
<evidence type="ECO:0000256" key="6">
    <source>
        <dbReference type="ARBA" id="ARBA00023136"/>
    </source>
</evidence>
<dbReference type="GO" id="GO:0005886">
    <property type="term" value="C:plasma membrane"/>
    <property type="evidence" value="ECO:0007669"/>
    <property type="project" value="UniProtKB-SubCell"/>
</dbReference>
<dbReference type="InterPro" id="IPR010656">
    <property type="entry name" value="DctM"/>
</dbReference>
<name>A0A2G6E5W7_9BACT</name>
<comment type="subcellular location">
    <subcellularLocation>
        <location evidence="1">Cell inner membrane</location>
        <topology evidence="1">Multi-pass membrane protein</topology>
    </subcellularLocation>
</comment>
<feature type="transmembrane region" description="Helical" evidence="7">
    <location>
        <begin position="310"/>
        <end position="343"/>
    </location>
</feature>
<dbReference type="NCBIfam" id="TIGR00786">
    <property type="entry name" value="dctM"/>
    <property type="match status" value="1"/>
</dbReference>
<dbReference type="GO" id="GO:0022857">
    <property type="term" value="F:transmembrane transporter activity"/>
    <property type="evidence" value="ECO:0007669"/>
    <property type="project" value="TreeGrafter"/>
</dbReference>
<protein>
    <submittedName>
        <fullName evidence="9">ABC transporter permease</fullName>
    </submittedName>
</protein>
<accession>A0A2G6E5W7</accession>
<evidence type="ECO:0000256" key="2">
    <source>
        <dbReference type="ARBA" id="ARBA00022475"/>
    </source>
</evidence>
<dbReference type="EMBL" id="PDPS01000028">
    <property type="protein sequence ID" value="PID57178.1"/>
    <property type="molecule type" value="Genomic_DNA"/>
</dbReference>
<feature type="transmembrane region" description="Helical" evidence="7">
    <location>
        <begin position="210"/>
        <end position="231"/>
    </location>
</feature>
<dbReference type="PIRSF" id="PIRSF006066">
    <property type="entry name" value="HI0050"/>
    <property type="match status" value="1"/>
</dbReference>
<evidence type="ECO:0000256" key="7">
    <source>
        <dbReference type="SAM" id="Phobius"/>
    </source>
</evidence>
<evidence type="ECO:0000256" key="5">
    <source>
        <dbReference type="ARBA" id="ARBA00022989"/>
    </source>
</evidence>
<evidence type="ECO:0000313" key="10">
    <source>
        <dbReference type="Proteomes" id="UP000229740"/>
    </source>
</evidence>
<feature type="transmembrane region" description="Helical" evidence="7">
    <location>
        <begin position="265"/>
        <end position="290"/>
    </location>
</feature>
<organism evidence="9 10">
    <name type="scientific">candidate division KSB3 bacterium</name>
    <dbReference type="NCBI Taxonomy" id="2044937"/>
    <lineage>
        <taxon>Bacteria</taxon>
        <taxon>candidate division KSB3</taxon>
    </lineage>
</organism>
<keyword evidence="4 7" id="KW-0812">Transmembrane</keyword>